<dbReference type="EMBL" id="QQXK01000002">
    <property type="protein sequence ID" value="RII43537.1"/>
    <property type="molecule type" value="Genomic_DNA"/>
</dbReference>
<proteinExistence type="predicted"/>
<dbReference type="Proteomes" id="UP000265419">
    <property type="component" value="Unassembled WGS sequence"/>
</dbReference>
<dbReference type="GO" id="GO:0000976">
    <property type="term" value="F:transcription cis-regulatory region binding"/>
    <property type="evidence" value="ECO:0007669"/>
    <property type="project" value="TreeGrafter"/>
</dbReference>
<dbReference type="Gene3D" id="1.10.357.10">
    <property type="entry name" value="Tetracycline Repressor, domain 2"/>
    <property type="match status" value="1"/>
</dbReference>
<dbReference type="PROSITE" id="PS50977">
    <property type="entry name" value="HTH_TETR_2"/>
    <property type="match status" value="1"/>
</dbReference>
<evidence type="ECO:0000313" key="4">
    <source>
        <dbReference type="EMBL" id="RII43537.1"/>
    </source>
</evidence>
<comment type="caution">
    <text evidence="4">The sequence shown here is derived from an EMBL/GenBank/DDBJ whole genome shotgun (WGS) entry which is preliminary data.</text>
</comment>
<dbReference type="PRINTS" id="PR00455">
    <property type="entry name" value="HTHTETR"/>
</dbReference>
<dbReference type="GO" id="GO:0003700">
    <property type="term" value="F:DNA-binding transcription factor activity"/>
    <property type="evidence" value="ECO:0007669"/>
    <property type="project" value="TreeGrafter"/>
</dbReference>
<reference evidence="4 5" key="1">
    <citation type="submission" date="2018-07" db="EMBL/GenBank/DDBJ databases">
        <title>Arthrobacter sp. nov., isolated from raw cow's milk with high bacterial count.</title>
        <authorList>
            <person name="Hahne J."/>
            <person name="Isele D."/>
            <person name="Lipski A."/>
        </authorList>
    </citation>
    <scope>NUCLEOTIDE SEQUENCE [LARGE SCALE GENOMIC DNA]</scope>
    <source>
        <strain evidence="4 5">JZ R-35</strain>
    </source>
</reference>
<dbReference type="InterPro" id="IPR001647">
    <property type="entry name" value="HTH_TetR"/>
</dbReference>
<dbReference type="SUPFAM" id="SSF46689">
    <property type="entry name" value="Homeodomain-like"/>
    <property type="match status" value="1"/>
</dbReference>
<evidence type="ECO:0000259" key="3">
    <source>
        <dbReference type="PROSITE" id="PS50977"/>
    </source>
</evidence>
<name>A0A399JFY3_9MICC</name>
<feature type="DNA-binding region" description="H-T-H motif" evidence="2">
    <location>
        <begin position="48"/>
        <end position="67"/>
    </location>
</feature>
<accession>A0A399JFY3</accession>
<dbReference type="InterPro" id="IPR050109">
    <property type="entry name" value="HTH-type_TetR-like_transc_reg"/>
</dbReference>
<evidence type="ECO:0000256" key="1">
    <source>
        <dbReference type="ARBA" id="ARBA00023125"/>
    </source>
</evidence>
<feature type="domain" description="HTH tetR-type" evidence="3">
    <location>
        <begin position="25"/>
        <end position="85"/>
    </location>
</feature>
<dbReference type="InterPro" id="IPR009057">
    <property type="entry name" value="Homeodomain-like_sf"/>
</dbReference>
<evidence type="ECO:0000256" key="2">
    <source>
        <dbReference type="PROSITE-ProRule" id="PRU00335"/>
    </source>
</evidence>
<keyword evidence="5" id="KW-1185">Reference proteome</keyword>
<dbReference type="PANTHER" id="PTHR30055:SF226">
    <property type="entry name" value="HTH-TYPE TRANSCRIPTIONAL REGULATOR PKSA"/>
    <property type="match status" value="1"/>
</dbReference>
<dbReference type="PANTHER" id="PTHR30055">
    <property type="entry name" value="HTH-TYPE TRANSCRIPTIONAL REGULATOR RUTR"/>
    <property type="match status" value="1"/>
</dbReference>
<dbReference type="AlphaFoldDB" id="A0A399JFY3"/>
<organism evidence="4 5">
    <name type="scientific">Galactobacter valiniphilus</name>
    <dbReference type="NCBI Taxonomy" id="2676122"/>
    <lineage>
        <taxon>Bacteria</taxon>
        <taxon>Bacillati</taxon>
        <taxon>Actinomycetota</taxon>
        <taxon>Actinomycetes</taxon>
        <taxon>Micrococcales</taxon>
        <taxon>Micrococcaceae</taxon>
        <taxon>Galactobacter</taxon>
    </lineage>
</organism>
<dbReference type="Pfam" id="PF00440">
    <property type="entry name" value="TetR_N"/>
    <property type="match status" value="1"/>
</dbReference>
<protein>
    <submittedName>
        <fullName evidence="4">TetR family transcriptional regulator</fullName>
    </submittedName>
</protein>
<sequence>MPRRAVLPTPRLRRRRGRLTGGSLVSVDHRVPHAALELLLSCGYDTTSVEELAEAAGVSRSTFFRRYGSKEDMVFADQDERLAAARAALVRHSDEGPGAVVHAALTVFDTQTADPELARLRWRLMHKVPALRDRELVSTHRFERLFRDHLLSDVPRPAEGEVPPRPDRRRVAAVALAAAVVSVHNDFLRSWLRSQGGDVRPALERALQGLVQRHGHEAAGTGPRATGSTVVVVTAAGGPHEVAAEVERALRERG</sequence>
<dbReference type="Gene3D" id="1.10.10.60">
    <property type="entry name" value="Homeodomain-like"/>
    <property type="match status" value="1"/>
</dbReference>
<evidence type="ECO:0000313" key="5">
    <source>
        <dbReference type="Proteomes" id="UP000265419"/>
    </source>
</evidence>
<keyword evidence="1 2" id="KW-0238">DNA-binding</keyword>
<gene>
    <name evidence="4" type="ORF">DWB68_01085</name>
</gene>